<name>A0A437J5N7_9SPHN</name>
<dbReference type="SUPFAM" id="SSF50891">
    <property type="entry name" value="Cyclophilin-like"/>
    <property type="match status" value="1"/>
</dbReference>
<accession>A0A437J5N7</accession>
<dbReference type="InterPro" id="IPR044666">
    <property type="entry name" value="Cyclophilin_A-like"/>
</dbReference>
<feature type="domain" description="PPIase cyclophilin-type" evidence="5">
    <location>
        <begin position="32"/>
        <end position="178"/>
    </location>
</feature>
<dbReference type="InterPro" id="IPR002130">
    <property type="entry name" value="Cyclophilin-type_PPIase_dom"/>
</dbReference>
<proteinExistence type="predicted"/>
<sequence>MRVGITLVALAIASPTTLLAKAEPPVVRVRIETSAGNITVALDARRAPRTTANFLAYVDDGRFDGTTFYRAARRKSAPGYGLIQGGIDTNARRSLPPVAHEPTSLTGIRHLDATISMARGGKPGTAMGNFFITVGPIQSMDARGAYPGYAAFGTVSGGMGVVKKILAMPTGGGTGPMRGQMLQPPVRIIRAVRLDGVAKPTGVPKPWLLDAPWRKAKRR</sequence>
<dbReference type="PANTHER" id="PTHR45625">
    <property type="entry name" value="PEPTIDYL-PROLYL CIS-TRANS ISOMERASE-RELATED"/>
    <property type="match status" value="1"/>
</dbReference>
<dbReference type="PROSITE" id="PS50072">
    <property type="entry name" value="CSA_PPIASE_2"/>
    <property type="match status" value="1"/>
</dbReference>
<reference evidence="6 7" key="1">
    <citation type="submission" date="2019-01" db="EMBL/GenBank/DDBJ databases">
        <authorList>
            <person name="Chen W.-M."/>
        </authorList>
    </citation>
    <scope>NUCLEOTIDE SEQUENCE [LARGE SCALE GENOMIC DNA]</scope>
    <source>
        <strain evidence="6 7">TLA-22</strain>
    </source>
</reference>
<dbReference type="OrthoDB" id="9807797at2"/>
<organism evidence="6 7">
    <name type="scientific">Sphingobium algorifonticola</name>
    <dbReference type="NCBI Taxonomy" id="2008318"/>
    <lineage>
        <taxon>Bacteria</taxon>
        <taxon>Pseudomonadati</taxon>
        <taxon>Pseudomonadota</taxon>
        <taxon>Alphaproteobacteria</taxon>
        <taxon>Sphingomonadales</taxon>
        <taxon>Sphingomonadaceae</taxon>
        <taxon>Sphingobium</taxon>
    </lineage>
</organism>
<keyword evidence="2" id="KW-0697">Rotamase</keyword>
<evidence type="ECO:0000256" key="3">
    <source>
        <dbReference type="ARBA" id="ARBA00023235"/>
    </source>
</evidence>
<evidence type="ECO:0000256" key="2">
    <source>
        <dbReference type="ARBA" id="ARBA00023110"/>
    </source>
</evidence>
<gene>
    <name evidence="6" type="ORF">ENE74_13010</name>
</gene>
<dbReference type="InterPro" id="IPR029000">
    <property type="entry name" value="Cyclophilin-like_dom_sf"/>
</dbReference>
<evidence type="ECO:0000256" key="4">
    <source>
        <dbReference type="SAM" id="SignalP"/>
    </source>
</evidence>
<keyword evidence="3 6" id="KW-0413">Isomerase</keyword>
<keyword evidence="7" id="KW-1185">Reference proteome</keyword>
<evidence type="ECO:0000259" key="5">
    <source>
        <dbReference type="PROSITE" id="PS50072"/>
    </source>
</evidence>
<evidence type="ECO:0000313" key="7">
    <source>
        <dbReference type="Proteomes" id="UP000282977"/>
    </source>
</evidence>
<dbReference type="EMBL" id="RZUL01000004">
    <property type="protein sequence ID" value="RVT40245.1"/>
    <property type="molecule type" value="Genomic_DNA"/>
</dbReference>
<feature type="signal peptide" evidence="4">
    <location>
        <begin position="1"/>
        <end position="20"/>
    </location>
</feature>
<evidence type="ECO:0000256" key="1">
    <source>
        <dbReference type="ARBA" id="ARBA00013194"/>
    </source>
</evidence>
<dbReference type="EC" id="5.2.1.8" evidence="1"/>
<dbReference type="AlphaFoldDB" id="A0A437J5N7"/>
<protein>
    <recommendedName>
        <fullName evidence="1">peptidylprolyl isomerase</fullName>
        <ecNumber evidence="1">5.2.1.8</ecNumber>
    </recommendedName>
</protein>
<dbReference type="Proteomes" id="UP000282977">
    <property type="component" value="Unassembled WGS sequence"/>
</dbReference>
<feature type="chain" id="PRO_5019115624" description="peptidylprolyl isomerase" evidence="4">
    <location>
        <begin position="21"/>
        <end position="219"/>
    </location>
</feature>
<dbReference type="Pfam" id="PF00160">
    <property type="entry name" value="Pro_isomerase"/>
    <property type="match status" value="1"/>
</dbReference>
<evidence type="ECO:0000313" key="6">
    <source>
        <dbReference type="EMBL" id="RVT40245.1"/>
    </source>
</evidence>
<dbReference type="GO" id="GO:0003755">
    <property type="term" value="F:peptidyl-prolyl cis-trans isomerase activity"/>
    <property type="evidence" value="ECO:0007669"/>
    <property type="project" value="UniProtKB-KW"/>
</dbReference>
<comment type="caution">
    <text evidence="6">The sequence shown here is derived from an EMBL/GenBank/DDBJ whole genome shotgun (WGS) entry which is preliminary data.</text>
</comment>
<dbReference type="PANTHER" id="PTHR45625:SF4">
    <property type="entry name" value="PEPTIDYLPROLYL ISOMERASE DOMAIN AND WD REPEAT-CONTAINING PROTEIN 1"/>
    <property type="match status" value="1"/>
</dbReference>
<dbReference type="Gene3D" id="2.40.100.10">
    <property type="entry name" value="Cyclophilin-like"/>
    <property type="match status" value="1"/>
</dbReference>
<keyword evidence="4" id="KW-0732">Signal</keyword>